<proteinExistence type="predicted"/>
<dbReference type="GeneID" id="39604832"/>
<dbReference type="AlphaFoldDB" id="A0A3M9Y1G8"/>
<feature type="region of interest" description="Disordered" evidence="1">
    <location>
        <begin position="1"/>
        <end position="24"/>
    </location>
</feature>
<organism evidence="2 3">
    <name type="scientific">Verticillium nonalfalfae</name>
    <dbReference type="NCBI Taxonomy" id="1051616"/>
    <lineage>
        <taxon>Eukaryota</taxon>
        <taxon>Fungi</taxon>
        <taxon>Dikarya</taxon>
        <taxon>Ascomycota</taxon>
        <taxon>Pezizomycotina</taxon>
        <taxon>Sordariomycetes</taxon>
        <taxon>Hypocreomycetidae</taxon>
        <taxon>Glomerellales</taxon>
        <taxon>Plectosphaerellaceae</taxon>
        <taxon>Verticillium</taxon>
    </lineage>
</organism>
<comment type="caution">
    <text evidence="2">The sequence shown here is derived from an EMBL/GenBank/DDBJ whole genome shotgun (WGS) entry which is preliminary data.</text>
</comment>
<protein>
    <submittedName>
        <fullName evidence="2">Uncharacterized protein</fullName>
    </submittedName>
</protein>
<dbReference type="Proteomes" id="UP000267145">
    <property type="component" value="Unassembled WGS sequence"/>
</dbReference>
<evidence type="ECO:0000313" key="3">
    <source>
        <dbReference type="Proteomes" id="UP000267145"/>
    </source>
</evidence>
<dbReference type="EMBL" id="RBVV01000120">
    <property type="protein sequence ID" value="RNJ53955.1"/>
    <property type="molecule type" value="Genomic_DNA"/>
</dbReference>
<reference evidence="2 3" key="1">
    <citation type="submission" date="2018-10" db="EMBL/GenBank/DDBJ databases">
        <title>Genome sequence of Verticillium nonalfalfae VnAa140.</title>
        <authorList>
            <person name="Stajich J.E."/>
            <person name="Kasson M.T."/>
        </authorList>
    </citation>
    <scope>NUCLEOTIDE SEQUENCE [LARGE SCALE GENOMIC DNA]</scope>
    <source>
        <strain evidence="2 3">VnAa140</strain>
    </source>
</reference>
<sequence length="102" mass="11201">MATSKTRTMDALTTNDVKSTADRDARQASLARHLVTGVEPGRTNLDLQTQPTALQERRLPHLCIPCAPDNKLCGSLILPIPYRQSSSNHTNVVVHTPPMTWA</sequence>
<keyword evidence="3" id="KW-1185">Reference proteome</keyword>
<accession>A0A3M9Y1G8</accession>
<dbReference type="RefSeq" id="XP_028492113.1">
    <property type="nucleotide sequence ID" value="XM_028635388.1"/>
</dbReference>
<evidence type="ECO:0000256" key="1">
    <source>
        <dbReference type="SAM" id="MobiDB-lite"/>
    </source>
</evidence>
<evidence type="ECO:0000313" key="2">
    <source>
        <dbReference type="EMBL" id="RNJ53955.1"/>
    </source>
</evidence>
<feature type="compositionally biased region" description="Polar residues" evidence="1">
    <location>
        <begin position="1"/>
        <end position="18"/>
    </location>
</feature>
<gene>
    <name evidence="2" type="ORF">D7B24_001143</name>
</gene>
<name>A0A3M9Y1G8_9PEZI</name>